<dbReference type="EMBL" id="VPFL01000004">
    <property type="protein sequence ID" value="TXF12788.1"/>
    <property type="molecule type" value="Genomic_DNA"/>
</dbReference>
<accession>A0A5C7EJT5</accession>
<evidence type="ECO:0000256" key="5">
    <source>
        <dbReference type="ARBA" id="ARBA00023139"/>
    </source>
</evidence>
<organism evidence="8 9">
    <name type="scientific">Pelomicrobium methylotrophicum</name>
    <dbReference type="NCBI Taxonomy" id="2602750"/>
    <lineage>
        <taxon>Bacteria</taxon>
        <taxon>Pseudomonadati</taxon>
        <taxon>Pseudomonadota</taxon>
        <taxon>Hydrogenophilia</taxon>
        <taxon>Hydrogenophilia incertae sedis</taxon>
        <taxon>Pelomicrobium</taxon>
    </lineage>
</organism>
<comment type="caution">
    <text evidence="8">The sequence shown here is derived from an EMBL/GenBank/DDBJ whole genome shotgun (WGS) entry which is preliminary data.</text>
</comment>
<dbReference type="PROSITE" id="PS51257">
    <property type="entry name" value="PROKAR_LIPOPROTEIN"/>
    <property type="match status" value="1"/>
</dbReference>
<protein>
    <submittedName>
        <fullName evidence="8">Entericidin A/B family lipoprotein</fullName>
    </submittedName>
</protein>
<keyword evidence="6 8" id="KW-0449">Lipoprotein</keyword>
<dbReference type="Pfam" id="PF08085">
    <property type="entry name" value="Entericidin"/>
    <property type="match status" value="1"/>
</dbReference>
<dbReference type="AlphaFoldDB" id="A0A5C7EJT5"/>
<dbReference type="InParanoid" id="A0A5C7EJT5"/>
<evidence type="ECO:0000256" key="1">
    <source>
        <dbReference type="ARBA" id="ARBA00010296"/>
    </source>
</evidence>
<evidence type="ECO:0000256" key="7">
    <source>
        <dbReference type="SAM" id="SignalP"/>
    </source>
</evidence>
<evidence type="ECO:0000256" key="2">
    <source>
        <dbReference type="ARBA" id="ARBA00022475"/>
    </source>
</evidence>
<keyword evidence="9" id="KW-1185">Reference proteome</keyword>
<reference evidence="8 9" key="1">
    <citation type="submission" date="2019-08" db="EMBL/GenBank/DDBJ databases">
        <title>Pelomicrobium methylotrophicum gen. nov., sp. nov. a moderately thermophilic, facultatively anaerobic, lithoautotrophic and methylotrophic bacterium isolated from a terrestrial mud volcano.</title>
        <authorList>
            <person name="Slobodkina G.B."/>
            <person name="Merkel A.Y."/>
            <person name="Slobodkin A.I."/>
        </authorList>
    </citation>
    <scope>NUCLEOTIDE SEQUENCE [LARGE SCALE GENOMIC DNA]</scope>
    <source>
        <strain evidence="8 9">SM250</strain>
    </source>
</reference>
<keyword evidence="5" id="KW-0564">Palmitate</keyword>
<evidence type="ECO:0000256" key="3">
    <source>
        <dbReference type="ARBA" id="ARBA00022729"/>
    </source>
</evidence>
<dbReference type="GO" id="GO:0016020">
    <property type="term" value="C:membrane"/>
    <property type="evidence" value="ECO:0007669"/>
    <property type="project" value="InterPro"/>
</dbReference>
<feature type="chain" id="PRO_5022909756" evidence="7">
    <location>
        <begin position="20"/>
        <end position="43"/>
    </location>
</feature>
<dbReference type="GO" id="GO:0009636">
    <property type="term" value="P:response to toxic substance"/>
    <property type="evidence" value="ECO:0007669"/>
    <property type="project" value="InterPro"/>
</dbReference>
<keyword evidence="2" id="KW-1003">Cell membrane</keyword>
<evidence type="ECO:0000256" key="4">
    <source>
        <dbReference type="ARBA" id="ARBA00023136"/>
    </source>
</evidence>
<keyword evidence="3 7" id="KW-0732">Signal</keyword>
<evidence type="ECO:0000313" key="9">
    <source>
        <dbReference type="Proteomes" id="UP000321201"/>
    </source>
</evidence>
<comment type="similarity">
    <text evidence="1">Belongs to the EcnA/EcnB lipoprotein family.</text>
</comment>
<proteinExistence type="inferred from homology"/>
<keyword evidence="4" id="KW-0472">Membrane</keyword>
<sequence>MVRKFVASALAVLLVAGLAACNTLQGLGKDIEKGGEAIQKSVK</sequence>
<gene>
    <name evidence="8" type="ORF">FR698_03865</name>
</gene>
<feature type="signal peptide" evidence="7">
    <location>
        <begin position="1"/>
        <end position="19"/>
    </location>
</feature>
<evidence type="ECO:0000313" key="8">
    <source>
        <dbReference type="EMBL" id="TXF12788.1"/>
    </source>
</evidence>
<dbReference type="RefSeq" id="WP_147798869.1">
    <property type="nucleotide sequence ID" value="NZ_VPFL01000004.1"/>
</dbReference>
<dbReference type="InterPro" id="IPR012556">
    <property type="entry name" value="Entericidin"/>
</dbReference>
<evidence type="ECO:0000256" key="6">
    <source>
        <dbReference type="ARBA" id="ARBA00023288"/>
    </source>
</evidence>
<name>A0A5C7EJT5_9PROT</name>
<dbReference type="Proteomes" id="UP000321201">
    <property type="component" value="Unassembled WGS sequence"/>
</dbReference>